<sequence length="53" mass="6185">MKILLDIKDEKAHLILELLRELSFVNKVTILTDPKDPFAKAWDNEEDAVYDNL</sequence>
<organism evidence="1 2">
    <name type="scientific">Leptospira santarosai serovar Shermani str. LT 821</name>
    <dbReference type="NCBI Taxonomy" id="758847"/>
    <lineage>
        <taxon>Bacteria</taxon>
        <taxon>Pseudomonadati</taxon>
        <taxon>Spirochaetota</taxon>
        <taxon>Spirochaetia</taxon>
        <taxon>Leptospirales</taxon>
        <taxon>Leptospiraceae</taxon>
        <taxon>Leptospira</taxon>
    </lineage>
</organism>
<gene>
    <name evidence="1" type="ORF">LSS_19992</name>
</gene>
<name>K8XTL0_9LEPT</name>
<dbReference type="Proteomes" id="UP000035800">
    <property type="component" value="Chromosome I"/>
</dbReference>
<dbReference type="PATRIC" id="fig|758847.3.peg.4161"/>
<reference evidence="1 2" key="2">
    <citation type="journal article" date="2014" name="Emerg. Microbes Infect.">
        <title>Potential impact on kidney infection: a whole-genome analysis of Leptospira santarosai serovar Shermani.</title>
        <authorList>
            <person name="Chou L.F."/>
            <person name="Chen T.W."/>
            <person name="Ko Y.C."/>
            <person name="Pan M.J."/>
            <person name="Tian Y.C."/>
            <person name="Chiu C.H."/>
            <person name="Tang P."/>
            <person name="Hung C.C."/>
            <person name="Yang C.W."/>
        </authorList>
    </citation>
    <scope>NUCLEOTIDE SEQUENCE</scope>
    <source>
        <strain evidence="1 2">LT 821</strain>
    </source>
</reference>
<protein>
    <submittedName>
        <fullName evidence="1">Uncharacterized protein</fullName>
    </submittedName>
</protein>
<dbReference type="GeneID" id="54850668"/>
<reference evidence="1 2" key="1">
    <citation type="journal article" date="2012" name="Gene">
        <title>Sequence of Leptospira santarosai serovar Shermani genome and prediction of virulence-associated genes.</title>
        <authorList>
            <person name="Chou L.F."/>
            <person name="Chen Y.T."/>
            <person name="Lu C.W."/>
            <person name="Ko Y.C."/>
            <person name="Tang C.Y."/>
            <person name="Pan M.J."/>
            <person name="Tian Y.C."/>
            <person name="Chiu C.H."/>
            <person name="Hung C.C."/>
            <person name="Yang C.W."/>
        </authorList>
    </citation>
    <scope>NUCLEOTIDE SEQUENCE [LARGE SCALE GENOMIC DNA]</scope>
    <source>
        <strain evidence="1">LT 821</strain>
    </source>
</reference>
<dbReference type="STRING" id="758847.LSS_19992"/>
<dbReference type="AlphaFoldDB" id="K8XTL0"/>
<accession>K8XTL0</accession>
<dbReference type="RefSeq" id="WP_004463102.1">
    <property type="nucleotide sequence ID" value="NZ_CP006694.1"/>
</dbReference>
<evidence type="ECO:0000313" key="1">
    <source>
        <dbReference type="EMBL" id="EKT84978.1"/>
    </source>
</evidence>
<dbReference type="EMBL" id="CP006694">
    <property type="protein sequence ID" value="EKT84978.1"/>
    <property type="molecule type" value="Genomic_DNA"/>
</dbReference>
<evidence type="ECO:0000313" key="2">
    <source>
        <dbReference type="Proteomes" id="UP000035800"/>
    </source>
</evidence>
<dbReference type="KEGG" id="lst:LSS_19992"/>
<proteinExistence type="predicted"/>